<evidence type="ECO:0000313" key="4">
    <source>
        <dbReference type="Proteomes" id="UP000472272"/>
    </source>
</evidence>
<protein>
    <recommendedName>
        <fullName evidence="5">WD repeat domain 73</fullName>
    </recommendedName>
</protein>
<dbReference type="InterPro" id="IPR001680">
    <property type="entry name" value="WD40_rpt"/>
</dbReference>
<dbReference type="OMA" id="HVIFGSH"/>
<dbReference type="GeneTree" id="ENSGT00390000015701"/>
<dbReference type="InterPro" id="IPR042795">
    <property type="entry name" value="Wdr73"/>
</dbReference>
<feature type="region of interest" description="Disordered" evidence="2">
    <location>
        <begin position="20"/>
        <end position="160"/>
    </location>
</feature>
<dbReference type="InterPro" id="IPR036322">
    <property type="entry name" value="WD40_repeat_dom_sf"/>
</dbReference>
<reference evidence="3" key="3">
    <citation type="submission" date="2025-09" db="UniProtKB">
        <authorList>
            <consortium name="Ensembl"/>
        </authorList>
    </citation>
    <scope>IDENTIFICATION</scope>
</reference>
<evidence type="ECO:0008006" key="5">
    <source>
        <dbReference type="Google" id="ProtNLM"/>
    </source>
</evidence>
<dbReference type="SUPFAM" id="SSF50978">
    <property type="entry name" value="WD40 repeat-like"/>
    <property type="match status" value="1"/>
</dbReference>
<keyword evidence="4" id="KW-1185">Reference proteome</keyword>
<proteinExistence type="predicted"/>
<sequence length="565" mass="60818">MCMRSAGGATPHLYINSCNTRTPIKAEGPPSPPRASVEQRFWERPGFESPQGARPGGPVAASLPSLQGGGGRVTGAPPLGFPPPPPEDSAEVPPGASGSISGGGGRKKPEEEAPPSLAAGREGRGFLRARPRPPRAPGDWREAGGHVEGAGSRDGALSRDGPPWFRADCKFWEERRMEGGGEEEEEGEEEWLLESLRLYNDLHLFELHDPTRVIEWTGEKSICVAGYENGRRNEILQLLLPQRLYAKENQGLCPERDFKVEHGGFSDHPVYMLKHVPKTSLLVTSGPSDGSLQVWHVGQDETDVIKPLYTVRTTQGEKHCWAKIATAFSKSAWVLHGLRVSDVQVTEMESRRTVFVAGSTNTDKVATLEFLDEAAILACGTKGQLFLADTRQPQGLLRVAEDAQVSEALPGQSWCAGVCCAPLPSSGDRRLVARLSSAGRVMLTDLRNPVRPVKMARCCVPTGGLCGAEFLSVSFAPLLGEHLAVSGFDGTVRVYDTHNWGPSVQDAKPAFVHKGHVFSEVGKAGVAAPVVTAHAWHPSKPRTLLSAASDGSLHVWDWSELCAAS</sequence>
<dbReference type="GO" id="GO:0005829">
    <property type="term" value="C:cytosol"/>
    <property type="evidence" value="ECO:0007669"/>
    <property type="project" value="TreeGrafter"/>
</dbReference>
<dbReference type="Proteomes" id="UP000472272">
    <property type="component" value="Chromosome 4"/>
</dbReference>
<evidence type="ECO:0000256" key="1">
    <source>
        <dbReference type="PROSITE-ProRule" id="PRU00221"/>
    </source>
</evidence>
<dbReference type="GO" id="GO:0031122">
    <property type="term" value="P:cytoplasmic microtubule organization"/>
    <property type="evidence" value="ECO:0007669"/>
    <property type="project" value="TreeGrafter"/>
</dbReference>
<organism evidence="3 4">
    <name type="scientific">Podarcis muralis</name>
    <name type="common">Wall lizard</name>
    <name type="synonym">Lacerta muralis</name>
    <dbReference type="NCBI Taxonomy" id="64176"/>
    <lineage>
        <taxon>Eukaryota</taxon>
        <taxon>Metazoa</taxon>
        <taxon>Chordata</taxon>
        <taxon>Craniata</taxon>
        <taxon>Vertebrata</taxon>
        <taxon>Euteleostomi</taxon>
        <taxon>Lepidosauria</taxon>
        <taxon>Squamata</taxon>
        <taxon>Bifurcata</taxon>
        <taxon>Unidentata</taxon>
        <taxon>Episquamata</taxon>
        <taxon>Laterata</taxon>
        <taxon>Lacertibaenia</taxon>
        <taxon>Lacertidae</taxon>
        <taxon>Podarcis</taxon>
    </lineage>
</organism>
<accession>A0A670HQQ8</accession>
<evidence type="ECO:0000256" key="2">
    <source>
        <dbReference type="SAM" id="MobiDB-lite"/>
    </source>
</evidence>
<dbReference type="AlphaFoldDB" id="A0A670HQQ8"/>
<feature type="repeat" description="WD" evidence="1">
    <location>
        <begin position="531"/>
        <end position="557"/>
    </location>
</feature>
<reference evidence="3" key="2">
    <citation type="submission" date="2025-08" db="UniProtKB">
        <authorList>
            <consortium name="Ensembl"/>
        </authorList>
    </citation>
    <scope>IDENTIFICATION</scope>
</reference>
<keyword evidence="1" id="KW-0853">WD repeat</keyword>
<name>A0A670HQQ8_PODMU</name>
<dbReference type="Ensembl" id="ENSPMRT00000002151.1">
    <property type="protein sequence ID" value="ENSPMRP00000002023.1"/>
    <property type="gene ID" value="ENSPMRG00000001487.1"/>
</dbReference>
<dbReference type="InterPro" id="IPR015943">
    <property type="entry name" value="WD40/YVTN_repeat-like_dom_sf"/>
</dbReference>
<dbReference type="GO" id="GO:0000922">
    <property type="term" value="C:spindle pole"/>
    <property type="evidence" value="ECO:0007669"/>
    <property type="project" value="TreeGrafter"/>
</dbReference>
<dbReference type="Pfam" id="PF00400">
    <property type="entry name" value="WD40"/>
    <property type="match status" value="1"/>
</dbReference>
<dbReference type="Gene3D" id="2.130.10.10">
    <property type="entry name" value="YVTN repeat-like/Quinoprotein amine dehydrogenase"/>
    <property type="match status" value="1"/>
</dbReference>
<dbReference type="PROSITE" id="PS50082">
    <property type="entry name" value="WD_REPEATS_2"/>
    <property type="match status" value="1"/>
</dbReference>
<reference evidence="3 4" key="1">
    <citation type="journal article" date="2019" name="Proc. Natl. Acad. Sci. U.S.A.">
        <title>Regulatory changes in pterin and carotenoid genes underlie balanced color polymorphisms in the wall lizard.</title>
        <authorList>
            <person name="Andrade P."/>
            <person name="Pinho C."/>
            <person name="Perez I de Lanuza G."/>
            <person name="Afonso S."/>
            <person name="Brejcha J."/>
            <person name="Rubin C.J."/>
            <person name="Wallerman O."/>
            <person name="Pereira P."/>
            <person name="Sabatino S.J."/>
            <person name="Bellati A."/>
            <person name="Pellitteri-Rosa D."/>
            <person name="Bosakova Z."/>
            <person name="Bunikis I."/>
            <person name="Carretero M.A."/>
            <person name="Feiner N."/>
            <person name="Marsik P."/>
            <person name="Pauperio F."/>
            <person name="Salvi D."/>
            <person name="Soler L."/>
            <person name="While G.M."/>
            <person name="Uller T."/>
            <person name="Font E."/>
            <person name="Andersson L."/>
            <person name="Carneiro M."/>
        </authorList>
    </citation>
    <scope>NUCLEOTIDE SEQUENCE</scope>
</reference>
<dbReference type="PANTHER" id="PTHR46947">
    <property type="entry name" value="WD REPEAT-CONTAINING PROTEIN 73"/>
    <property type="match status" value="1"/>
</dbReference>
<dbReference type="PANTHER" id="PTHR46947:SF1">
    <property type="entry name" value="WD REPEAT-CONTAINING PROTEIN 73"/>
    <property type="match status" value="1"/>
</dbReference>
<evidence type="ECO:0000313" key="3">
    <source>
        <dbReference type="Ensembl" id="ENSPMRP00000002023.1"/>
    </source>
</evidence>
<dbReference type="SMART" id="SM00320">
    <property type="entry name" value="WD40"/>
    <property type="match status" value="3"/>
</dbReference>